<dbReference type="GeneID" id="106808545"/>
<evidence type="ECO:0000256" key="4">
    <source>
        <dbReference type="ARBA" id="ARBA00022989"/>
    </source>
</evidence>
<keyword evidence="3 6" id="KW-0812">Transmembrane</keyword>
<keyword evidence="7" id="KW-1185">Reference proteome</keyword>
<accession>A0ABM1E3M1</accession>
<evidence type="ECO:0000256" key="2">
    <source>
        <dbReference type="ARBA" id="ARBA00007590"/>
    </source>
</evidence>
<feature type="transmembrane region" description="Helical" evidence="6">
    <location>
        <begin position="51"/>
        <end position="69"/>
    </location>
</feature>
<proteinExistence type="inferred from homology"/>
<dbReference type="InterPro" id="IPR044890">
    <property type="entry name" value="TMEM14_sf"/>
</dbReference>
<dbReference type="InterPro" id="IPR005349">
    <property type="entry name" value="TMEM14"/>
</dbReference>
<dbReference type="RefSeq" id="XP_014666792.1">
    <property type="nucleotide sequence ID" value="XM_014811306.1"/>
</dbReference>
<gene>
    <name evidence="8" type="primary">LOC106808545</name>
</gene>
<comment type="similarity">
    <text evidence="2">Belongs to the TMEM14 family.</text>
</comment>
<keyword evidence="5 6" id="KW-0472">Membrane</keyword>
<name>A0ABM1E3M1_PRICU</name>
<protein>
    <submittedName>
        <fullName evidence="8">Transmembrane protein 14C-like</fullName>
    </submittedName>
</protein>
<organism evidence="7 8">
    <name type="scientific">Priapulus caudatus</name>
    <name type="common">Priapulid worm</name>
    <dbReference type="NCBI Taxonomy" id="37621"/>
    <lineage>
        <taxon>Eukaryota</taxon>
        <taxon>Metazoa</taxon>
        <taxon>Ecdysozoa</taxon>
        <taxon>Scalidophora</taxon>
        <taxon>Priapulida</taxon>
        <taxon>Priapulimorpha</taxon>
        <taxon>Priapulimorphida</taxon>
        <taxon>Priapulidae</taxon>
        <taxon>Priapulus</taxon>
    </lineage>
</organism>
<evidence type="ECO:0000256" key="5">
    <source>
        <dbReference type="ARBA" id="ARBA00023136"/>
    </source>
</evidence>
<feature type="transmembrane region" description="Helical" evidence="6">
    <location>
        <begin position="27"/>
        <end position="45"/>
    </location>
</feature>
<feature type="transmembrane region" description="Helical" evidence="6">
    <location>
        <begin position="6"/>
        <end position="22"/>
    </location>
</feature>
<dbReference type="Pfam" id="PF03647">
    <property type="entry name" value="Tmemb_14"/>
    <property type="match status" value="1"/>
</dbReference>
<evidence type="ECO:0000256" key="1">
    <source>
        <dbReference type="ARBA" id="ARBA00004370"/>
    </source>
</evidence>
<dbReference type="Proteomes" id="UP000695022">
    <property type="component" value="Unplaced"/>
</dbReference>
<evidence type="ECO:0000256" key="3">
    <source>
        <dbReference type="ARBA" id="ARBA00022692"/>
    </source>
</evidence>
<evidence type="ECO:0000313" key="8">
    <source>
        <dbReference type="RefSeq" id="XP_014666792.1"/>
    </source>
</evidence>
<reference evidence="8" key="1">
    <citation type="submission" date="2025-08" db="UniProtKB">
        <authorList>
            <consortium name="RefSeq"/>
        </authorList>
    </citation>
    <scope>IDENTIFICATION</scope>
</reference>
<evidence type="ECO:0000313" key="7">
    <source>
        <dbReference type="Proteomes" id="UP000695022"/>
    </source>
</evidence>
<dbReference type="PANTHER" id="PTHR12668:SF43">
    <property type="entry name" value="TRANSMEMBRANE PROTEIN 14 HOMOLOG"/>
    <property type="match status" value="1"/>
</dbReference>
<evidence type="ECO:0000256" key="6">
    <source>
        <dbReference type="SAM" id="Phobius"/>
    </source>
</evidence>
<dbReference type="PANTHER" id="PTHR12668">
    <property type="entry name" value="TRANSMEMBRANE PROTEIN 14, 15"/>
    <property type="match status" value="1"/>
</dbReference>
<feature type="transmembrane region" description="Helical" evidence="6">
    <location>
        <begin position="81"/>
        <end position="100"/>
    </location>
</feature>
<comment type="subcellular location">
    <subcellularLocation>
        <location evidence="1">Membrane</location>
    </subcellularLocation>
</comment>
<keyword evidence="4 6" id="KW-1133">Transmembrane helix</keyword>
<dbReference type="Gene3D" id="1.10.10.1740">
    <property type="entry name" value="Transmembrane protein 14-like"/>
    <property type="match status" value="1"/>
</dbReference>
<sequence>MADVLGYVYAATVMVGGIIGYVKAGSAISLGMGLLFGTVLLFGAYQTSQNAGNVLVALVCSGILAGVMGPRFVRSWKFMPAGLMTILSVLNAVRLAYVLISANRQ</sequence>